<evidence type="ECO:0000256" key="1">
    <source>
        <dbReference type="SAM" id="MobiDB-lite"/>
    </source>
</evidence>
<evidence type="ECO:0000313" key="3">
    <source>
        <dbReference type="EMBL" id="QOR58984.1"/>
    </source>
</evidence>
<accession>A0A7M1RXU8</accession>
<sequence length="609" mass="65123">MAKPNDAATKNAKLQKGVGIASGAIGAATSLLGNFGGGDEIEATGDAQVESAKNQMSKSALSSWISDWVPQSTESMGGAGLSGALGGAAAGAAAGPWGALAGGVAGLAGGLFGASDRNGKRRQANERVNEALTAQNAYLSQREAQDALANIVAFGGWVGTHGGDYPTGFSEFNSGGSHETNANGGIPQGIGPNGNPNLVEEGETKWDDYVFSQRLKVPKGFGKAYDLGRVDKKSYADASKKLSKESEERPFDPISKRGRDAMLGRLQQAQEAQKSIDKADEAMNEIFNLNELGDVLYAEGGGIHIQPSKRGTFTAAAKKHGKGVQEFARQVLANKENYSSAMVKKANFARNASKWHDDGGWLQSAGLFAPALANVGNLVSDIVSKPEQVSLGRMDLSDFMTRRHLPYEPIDREYLANKYRAQANATARNIINTSAGNPASARAALVAHNYNALNALGDMYIKSDEVNRQRKKESIMFDADQDRQLAGLSAQQQQFNLGQEFREYDYNARNRAARRNGIRTGVNTVAGNIGETSRYLQNLETIQNMFPLYGTPTGRFTGGVDAPTPTRTTIDPKTTWDFLDTPSNYGAKGGFLFDPEVEKFLKSIKKGGK</sequence>
<protein>
    <recommendedName>
        <fullName evidence="2">Cargo protein 1 compact domain-containing protein</fullName>
    </recommendedName>
</protein>
<name>A0A7M1RXU8_9CAUD</name>
<feature type="region of interest" description="Disordered" evidence="1">
    <location>
        <begin position="171"/>
        <end position="197"/>
    </location>
</feature>
<evidence type="ECO:0000259" key="2">
    <source>
        <dbReference type="Pfam" id="PF25725"/>
    </source>
</evidence>
<keyword evidence="4" id="KW-1185">Reference proteome</keyword>
<reference evidence="3 4" key="1">
    <citation type="submission" date="2020-07" db="EMBL/GenBank/DDBJ databases">
        <title>Taxonomic proposal: Crassvirales, a new order of highly abundant and diverse bacterial viruses.</title>
        <authorList>
            <person name="Shkoporov A.N."/>
            <person name="Stockdale S.R."/>
            <person name="Guerin E."/>
            <person name="Ross R.P."/>
            <person name="Hill C."/>
        </authorList>
    </citation>
    <scope>NUCLEOTIDE SEQUENCE [LARGE SCALE GENOMIC DNA]</scope>
</reference>
<dbReference type="InterPro" id="IPR058049">
    <property type="entry name" value="crAss_CARG1"/>
</dbReference>
<dbReference type="RefSeq" id="YP_010111142.1">
    <property type="nucleotide sequence ID" value="NC_055878.1"/>
</dbReference>
<feature type="compositionally biased region" description="Polar residues" evidence="1">
    <location>
        <begin position="171"/>
        <end position="180"/>
    </location>
</feature>
<evidence type="ECO:0000313" key="4">
    <source>
        <dbReference type="Proteomes" id="UP000594030"/>
    </source>
</evidence>
<dbReference type="Proteomes" id="UP000594030">
    <property type="component" value="Segment"/>
</dbReference>
<dbReference type="Pfam" id="PF25725">
    <property type="entry name" value="crAss_CARG1"/>
    <property type="match status" value="1"/>
</dbReference>
<dbReference type="KEGG" id="vg:65129476"/>
<organism evidence="3 4">
    <name type="scientific">uncultured phage cr108_1</name>
    <dbReference type="NCBI Taxonomy" id="2772069"/>
    <lineage>
        <taxon>Viruses</taxon>
        <taxon>Duplodnaviria</taxon>
        <taxon>Heunggongvirae</taxon>
        <taxon>Uroviricota</taxon>
        <taxon>Caudoviricetes</taxon>
        <taxon>Crassvirales</taxon>
        <taxon>Steigviridae</taxon>
        <taxon>Asinivirinae</taxon>
        <taxon>Pipoluvirus</taxon>
        <taxon>Pipoluvirus rarus</taxon>
    </lineage>
</organism>
<feature type="domain" description="Cargo protein 1 compact" evidence="2">
    <location>
        <begin position="153"/>
        <end position="286"/>
    </location>
</feature>
<dbReference type="EMBL" id="MT774385">
    <property type="protein sequence ID" value="QOR58984.1"/>
    <property type="molecule type" value="Genomic_DNA"/>
</dbReference>
<proteinExistence type="predicted"/>
<dbReference type="GeneID" id="65129476"/>